<protein>
    <submittedName>
        <fullName evidence="2">Uncharacterized protein</fullName>
    </submittedName>
</protein>
<reference evidence="2 3" key="2">
    <citation type="journal article" date="2022" name="Mol. Biol. Evol.">
        <title>Comparative Genomics Reveals Insights into the Divergent Evolution of Astigmatic Mites and Household Pest Adaptations.</title>
        <authorList>
            <person name="Xiong Q."/>
            <person name="Wan A.T."/>
            <person name="Liu X."/>
            <person name="Fung C.S."/>
            <person name="Xiao X."/>
            <person name="Malainual N."/>
            <person name="Hou J."/>
            <person name="Wang L."/>
            <person name="Wang M."/>
            <person name="Yang K.Y."/>
            <person name="Cui Y."/>
            <person name="Leung E.L."/>
            <person name="Nong W."/>
            <person name="Shin S.K."/>
            <person name="Au S.W."/>
            <person name="Jeong K.Y."/>
            <person name="Chew F.T."/>
            <person name="Hui J.H."/>
            <person name="Leung T.F."/>
            <person name="Tungtrongchitr A."/>
            <person name="Zhong N."/>
            <person name="Liu Z."/>
            <person name="Tsui S.K."/>
        </authorList>
    </citation>
    <scope>NUCLEOTIDE SEQUENCE [LARGE SCALE GENOMIC DNA]</scope>
    <source>
        <strain evidence="2">Derp</strain>
    </source>
</reference>
<organism evidence="2 3">
    <name type="scientific">Dermatophagoides pteronyssinus</name>
    <name type="common">European house dust mite</name>
    <dbReference type="NCBI Taxonomy" id="6956"/>
    <lineage>
        <taxon>Eukaryota</taxon>
        <taxon>Metazoa</taxon>
        <taxon>Ecdysozoa</taxon>
        <taxon>Arthropoda</taxon>
        <taxon>Chelicerata</taxon>
        <taxon>Arachnida</taxon>
        <taxon>Acari</taxon>
        <taxon>Acariformes</taxon>
        <taxon>Sarcoptiformes</taxon>
        <taxon>Astigmata</taxon>
        <taxon>Psoroptidia</taxon>
        <taxon>Analgoidea</taxon>
        <taxon>Pyroglyphidae</taxon>
        <taxon>Dermatophagoidinae</taxon>
        <taxon>Dermatophagoides</taxon>
    </lineage>
</organism>
<dbReference type="Proteomes" id="UP000887458">
    <property type="component" value="Unassembled WGS sequence"/>
</dbReference>
<sequence>MESQIFKSQMAFVRKDKEKTHHGPPKILNSHELT</sequence>
<gene>
    <name evidence="2" type="ORF">DERP_007677</name>
</gene>
<keyword evidence="3" id="KW-1185">Reference proteome</keyword>
<accession>A0ABQ8JKF1</accession>
<reference evidence="2 3" key="1">
    <citation type="journal article" date="2018" name="J. Allergy Clin. Immunol.">
        <title>High-quality assembly of Dermatophagoides pteronyssinus genome and transcriptome reveals a wide range of novel allergens.</title>
        <authorList>
            <person name="Liu X.Y."/>
            <person name="Yang K.Y."/>
            <person name="Wang M.Q."/>
            <person name="Kwok J.S."/>
            <person name="Zeng X."/>
            <person name="Yang Z."/>
            <person name="Xiao X.J."/>
            <person name="Lau C.P."/>
            <person name="Li Y."/>
            <person name="Huang Z.M."/>
            <person name="Ba J.G."/>
            <person name="Yim A.K."/>
            <person name="Ouyang C.Y."/>
            <person name="Ngai S.M."/>
            <person name="Chan T.F."/>
            <person name="Leung E.L."/>
            <person name="Liu L."/>
            <person name="Liu Z.G."/>
            <person name="Tsui S.K."/>
        </authorList>
    </citation>
    <scope>NUCLEOTIDE SEQUENCE [LARGE SCALE GENOMIC DNA]</scope>
    <source>
        <strain evidence="2">Derp</strain>
    </source>
</reference>
<comment type="caution">
    <text evidence="2">The sequence shown here is derived from an EMBL/GenBank/DDBJ whole genome shotgun (WGS) entry which is preliminary data.</text>
</comment>
<name>A0ABQ8JKF1_DERPT</name>
<dbReference type="EMBL" id="NJHN03000034">
    <property type="protein sequence ID" value="KAH9423083.1"/>
    <property type="molecule type" value="Genomic_DNA"/>
</dbReference>
<proteinExistence type="predicted"/>
<evidence type="ECO:0000313" key="2">
    <source>
        <dbReference type="EMBL" id="KAH9423083.1"/>
    </source>
</evidence>
<evidence type="ECO:0000313" key="3">
    <source>
        <dbReference type="Proteomes" id="UP000887458"/>
    </source>
</evidence>
<evidence type="ECO:0000256" key="1">
    <source>
        <dbReference type="SAM" id="MobiDB-lite"/>
    </source>
</evidence>
<feature type="region of interest" description="Disordered" evidence="1">
    <location>
        <begin position="1"/>
        <end position="34"/>
    </location>
</feature>